<name>A0ABM6EE05_9BURK</name>
<dbReference type="Proteomes" id="UP000095607">
    <property type="component" value="Chromosome"/>
</dbReference>
<feature type="signal peptide" evidence="1">
    <location>
        <begin position="1"/>
        <end position="19"/>
    </location>
</feature>
<keyword evidence="1" id="KW-0732">Signal</keyword>
<organism evidence="2 3">
    <name type="scientific">Delftia tsuruhatensis</name>
    <dbReference type="NCBI Taxonomy" id="180282"/>
    <lineage>
        <taxon>Bacteria</taxon>
        <taxon>Pseudomonadati</taxon>
        <taxon>Pseudomonadota</taxon>
        <taxon>Betaproteobacteria</taxon>
        <taxon>Burkholderiales</taxon>
        <taxon>Comamonadaceae</taxon>
        <taxon>Delftia</taxon>
    </lineage>
</organism>
<evidence type="ECO:0008006" key="4">
    <source>
        <dbReference type="Google" id="ProtNLM"/>
    </source>
</evidence>
<reference evidence="2 3" key="1">
    <citation type="submission" date="2016-09" db="EMBL/GenBank/DDBJ databases">
        <title>Complete genome sequence of Deltia acidovorans CM13 isolated from murine proximal colonic tissue.</title>
        <authorList>
            <person name="Saffarian A."/>
        </authorList>
    </citation>
    <scope>NUCLEOTIDE SEQUENCE [LARGE SCALE GENOMIC DNA]</scope>
    <source>
        <strain evidence="2 3">CM13</strain>
    </source>
</reference>
<dbReference type="EMBL" id="CP017420">
    <property type="protein sequence ID" value="AOV05842.1"/>
    <property type="molecule type" value="Genomic_DNA"/>
</dbReference>
<accession>A0ABM6EE05</accession>
<evidence type="ECO:0000313" key="2">
    <source>
        <dbReference type="EMBL" id="AOV05842.1"/>
    </source>
</evidence>
<sequence length="136" mass="14878">MKYARIALSLSIVFLAACATPQNEQEMNSLASALTKVSAAVDATVRYKRSADDLEDAQLLQASVAHDPALLKPFDTQRIRVLRVELDSSVLVCDANSEIALLEDVGCTPQLDANRWRDAPQVGCVFTLDLKKVCTR</sequence>
<proteinExistence type="predicted"/>
<feature type="chain" id="PRO_5046927479" description="Lipoprotein" evidence="1">
    <location>
        <begin position="20"/>
        <end position="136"/>
    </location>
</feature>
<keyword evidence="3" id="KW-1185">Reference proteome</keyword>
<evidence type="ECO:0000256" key="1">
    <source>
        <dbReference type="SAM" id="SignalP"/>
    </source>
</evidence>
<evidence type="ECO:0000313" key="3">
    <source>
        <dbReference type="Proteomes" id="UP000095607"/>
    </source>
</evidence>
<gene>
    <name evidence="2" type="ORF">BI380_07875</name>
</gene>
<protein>
    <recommendedName>
        <fullName evidence="4">Lipoprotein</fullName>
    </recommendedName>
</protein>
<dbReference type="PROSITE" id="PS51257">
    <property type="entry name" value="PROKAR_LIPOPROTEIN"/>
    <property type="match status" value="1"/>
</dbReference>